<dbReference type="OMA" id="WTRRIPP"/>
<feature type="compositionally biased region" description="Polar residues" evidence="1">
    <location>
        <begin position="278"/>
        <end position="291"/>
    </location>
</feature>
<reference evidence="3" key="1">
    <citation type="submission" date="2014-04" db="EMBL/GenBank/DDBJ databases">
        <title>Evolutionary Origins and Diversification of the Mycorrhizal Mutualists.</title>
        <authorList>
            <consortium name="DOE Joint Genome Institute"/>
            <consortium name="Mycorrhizal Genomics Consortium"/>
            <person name="Kohler A."/>
            <person name="Kuo A."/>
            <person name="Nagy L.G."/>
            <person name="Floudas D."/>
            <person name="Copeland A."/>
            <person name="Barry K.W."/>
            <person name="Cichocki N."/>
            <person name="Veneault-Fourrey C."/>
            <person name="LaButti K."/>
            <person name="Lindquist E.A."/>
            <person name="Lipzen A."/>
            <person name="Lundell T."/>
            <person name="Morin E."/>
            <person name="Murat C."/>
            <person name="Riley R."/>
            <person name="Ohm R."/>
            <person name="Sun H."/>
            <person name="Tunlid A."/>
            <person name="Henrissat B."/>
            <person name="Grigoriev I.V."/>
            <person name="Hibbett D.S."/>
            <person name="Martin F."/>
        </authorList>
    </citation>
    <scope>NUCLEOTIDE SEQUENCE [LARGE SCALE GENOMIC DNA]</scope>
    <source>
        <strain evidence="3">FD-334 SS-4</strain>
    </source>
</reference>
<dbReference type="Proteomes" id="UP000054270">
    <property type="component" value="Unassembled WGS sequence"/>
</dbReference>
<gene>
    <name evidence="2" type="ORF">HYPSUDRAFT_214559</name>
</gene>
<dbReference type="OrthoDB" id="3034237at2759"/>
<dbReference type="STRING" id="945553.A0A0D2P0A1"/>
<evidence type="ECO:0000313" key="3">
    <source>
        <dbReference type="Proteomes" id="UP000054270"/>
    </source>
</evidence>
<feature type="compositionally biased region" description="Basic and acidic residues" evidence="1">
    <location>
        <begin position="345"/>
        <end position="360"/>
    </location>
</feature>
<organism evidence="2 3">
    <name type="scientific">Hypholoma sublateritium (strain FD-334 SS-4)</name>
    <dbReference type="NCBI Taxonomy" id="945553"/>
    <lineage>
        <taxon>Eukaryota</taxon>
        <taxon>Fungi</taxon>
        <taxon>Dikarya</taxon>
        <taxon>Basidiomycota</taxon>
        <taxon>Agaricomycotina</taxon>
        <taxon>Agaricomycetes</taxon>
        <taxon>Agaricomycetidae</taxon>
        <taxon>Agaricales</taxon>
        <taxon>Agaricineae</taxon>
        <taxon>Strophariaceae</taxon>
        <taxon>Hypholoma</taxon>
    </lineage>
</organism>
<keyword evidence="3" id="KW-1185">Reference proteome</keyword>
<evidence type="ECO:0000313" key="2">
    <source>
        <dbReference type="EMBL" id="KJA24364.1"/>
    </source>
</evidence>
<protein>
    <recommendedName>
        <fullName evidence="4">HNH nuclease domain-containing protein</fullName>
    </recommendedName>
</protein>
<dbReference type="EMBL" id="KN817537">
    <property type="protein sequence ID" value="KJA24364.1"/>
    <property type="molecule type" value="Genomic_DNA"/>
</dbReference>
<evidence type="ECO:0008006" key="4">
    <source>
        <dbReference type="Google" id="ProtNLM"/>
    </source>
</evidence>
<dbReference type="AlphaFoldDB" id="A0A0D2P0A1"/>
<accession>A0A0D2P0A1</accession>
<feature type="compositionally biased region" description="Low complexity" evidence="1">
    <location>
        <begin position="320"/>
        <end position="344"/>
    </location>
</feature>
<proteinExistence type="predicted"/>
<feature type="region of interest" description="Disordered" evidence="1">
    <location>
        <begin position="1"/>
        <end position="42"/>
    </location>
</feature>
<feature type="compositionally biased region" description="Acidic residues" evidence="1">
    <location>
        <begin position="1"/>
        <end position="20"/>
    </location>
</feature>
<sequence length="366" mass="41788">MDSDNEILSDAEVVDDEVDDPTYSYEPRERRPTGASIKTTPSERIKQERTPYAQKRKVVRTAGAVCLIERVSRSSVIEYCHVIGKKEPDAALDYLVYYWGMPRYTLNLHTRYNICILGPRLHYLFDNKGLLFLPTQEIIEQYMRHNMNAPLPYKPDDPDAQTRTFEYHMLVPPYMEGVGIFRRKVEDSTGTNAEDFEVHPFPYNTLPVITSHLLPHYVIYNAGKKLSAMQRDFEVYNKFLETNAHIEELSDMALKAAILFLRWTQVLELPSDWLANAPPSTRSLLSHSSRAPTEARRRSKRTAGAQGPPTTSKRAKQYSGQGEQDQQAQGQQDDLDGLTLLGTHLVDKRSDRQIHNDKRCPSTSGG</sequence>
<feature type="region of interest" description="Disordered" evidence="1">
    <location>
        <begin position="278"/>
        <end position="366"/>
    </location>
</feature>
<evidence type="ECO:0000256" key="1">
    <source>
        <dbReference type="SAM" id="MobiDB-lite"/>
    </source>
</evidence>
<name>A0A0D2P0A1_HYPSF</name>